<feature type="domain" description="HTH tetR-type" evidence="3">
    <location>
        <begin position="39"/>
        <end position="99"/>
    </location>
</feature>
<accession>F6ES18</accession>
<gene>
    <name evidence="4" type="ordered locus">AS9A_2386</name>
</gene>
<name>F6ES18_HOYSD</name>
<evidence type="ECO:0000259" key="3">
    <source>
        <dbReference type="PROSITE" id="PS50977"/>
    </source>
</evidence>
<dbReference type="HOGENOM" id="CLU_088557_0_0_11"/>
<dbReference type="KEGG" id="asd:AS9A_2386"/>
<organism evidence="4 5">
    <name type="scientific">Hoyosella subflava (strain DSM 45089 / JCM 17490 / NBRC 109087 / DQS3-9A1)</name>
    <name type="common">Amycolicicoccus subflavus</name>
    <dbReference type="NCBI Taxonomy" id="443218"/>
    <lineage>
        <taxon>Bacteria</taxon>
        <taxon>Bacillati</taxon>
        <taxon>Actinomycetota</taxon>
        <taxon>Actinomycetes</taxon>
        <taxon>Mycobacteriales</taxon>
        <taxon>Hoyosellaceae</taxon>
        <taxon>Hoyosella</taxon>
    </lineage>
</organism>
<proteinExistence type="predicted"/>
<dbReference type="SUPFAM" id="SSF46689">
    <property type="entry name" value="Homeodomain-like"/>
    <property type="match status" value="1"/>
</dbReference>
<reference evidence="4 5" key="1">
    <citation type="journal article" date="2011" name="J. Bacteriol.">
        <title>Complete genome sequence of Amycolicicoccus subflavus DQS3-9A1T, an actinomycete isolated from crude oil-polluted soil.</title>
        <authorList>
            <person name="Cai M."/>
            <person name="Chen W.M."/>
            <person name="Nie Y."/>
            <person name="Chi C.Q."/>
            <person name="Wang Y.N."/>
            <person name="Tang Y.Q."/>
            <person name="Li G.Y."/>
            <person name="Wu X.L."/>
        </authorList>
    </citation>
    <scope>NUCLEOTIDE SEQUENCE [LARGE SCALE GENOMIC DNA]</scope>
    <source>
        <strain evidence="5">DSM 45089 / DQS3-9A1</strain>
    </source>
</reference>
<dbReference type="EMBL" id="CP002786">
    <property type="protein sequence ID" value="AEF40833.1"/>
    <property type="molecule type" value="Genomic_DNA"/>
</dbReference>
<dbReference type="Proteomes" id="UP000009235">
    <property type="component" value="Chromosome"/>
</dbReference>
<evidence type="ECO:0000313" key="4">
    <source>
        <dbReference type="EMBL" id="AEF40833.1"/>
    </source>
</evidence>
<dbReference type="Pfam" id="PF00440">
    <property type="entry name" value="TetR_N"/>
    <property type="match status" value="1"/>
</dbReference>
<dbReference type="InterPro" id="IPR009057">
    <property type="entry name" value="Homeodomain-like_sf"/>
</dbReference>
<keyword evidence="5" id="KW-1185">Reference proteome</keyword>
<dbReference type="GO" id="GO:0003677">
    <property type="term" value="F:DNA binding"/>
    <property type="evidence" value="ECO:0007669"/>
    <property type="project" value="UniProtKB-UniRule"/>
</dbReference>
<dbReference type="AlphaFoldDB" id="F6ES18"/>
<sequence>MHNSPHDLRRPRAIHTSTILERMAEAEWSPNRYQRTALTLMRRAVLDALSEQLKVKKWSAVTMADIASAAGVSRKTLYNEFQSRSGLARAYASRLTSDIADAIAREIYANPGAAYHAVHAAYLDFFRRIEADPLVESLRATDSPIDLLRMITVESQFLVDHASPVIAEAFQRSWVNASPHDARVLGEAITRNALNFVALAPRDRDEAVSGVAHIYASYIEAISAA</sequence>
<dbReference type="Pfam" id="PF18556">
    <property type="entry name" value="TetR_C_35"/>
    <property type="match status" value="1"/>
</dbReference>
<dbReference type="InterPro" id="IPR040611">
    <property type="entry name" value="AlkX_C"/>
</dbReference>
<feature type="DNA-binding region" description="H-T-H motif" evidence="2">
    <location>
        <begin position="62"/>
        <end position="81"/>
    </location>
</feature>
<evidence type="ECO:0000256" key="2">
    <source>
        <dbReference type="PROSITE-ProRule" id="PRU00335"/>
    </source>
</evidence>
<dbReference type="Gene3D" id="1.10.357.10">
    <property type="entry name" value="Tetracycline Repressor, domain 2"/>
    <property type="match status" value="1"/>
</dbReference>
<dbReference type="STRING" id="443218.AS9A_2386"/>
<dbReference type="eggNOG" id="COG1309">
    <property type="taxonomic scope" value="Bacteria"/>
</dbReference>
<dbReference type="InterPro" id="IPR001647">
    <property type="entry name" value="HTH_TetR"/>
</dbReference>
<evidence type="ECO:0000256" key="1">
    <source>
        <dbReference type="ARBA" id="ARBA00023125"/>
    </source>
</evidence>
<protein>
    <submittedName>
        <fullName evidence="4">TetR family transcriptional regulator</fullName>
    </submittedName>
</protein>
<dbReference type="PROSITE" id="PS50977">
    <property type="entry name" value="HTH_TETR_2"/>
    <property type="match status" value="1"/>
</dbReference>
<keyword evidence="1 2" id="KW-0238">DNA-binding</keyword>
<evidence type="ECO:0000313" key="5">
    <source>
        <dbReference type="Proteomes" id="UP000009235"/>
    </source>
</evidence>